<dbReference type="RefSeq" id="WP_113931861.1">
    <property type="nucleotide sequence ID" value="NZ_JACCEU010000001.1"/>
</dbReference>
<keyword evidence="6" id="KW-0966">Cell projection</keyword>
<evidence type="ECO:0000256" key="5">
    <source>
        <dbReference type="ARBA" id="ARBA00093797"/>
    </source>
</evidence>
<keyword evidence="4" id="KW-0143">Chaperone</keyword>
<comment type="subcellular location">
    <subcellularLocation>
        <location evidence="1">Cytoplasm</location>
        <location evidence="1">Cytosol</location>
    </subcellularLocation>
</comment>
<keyword evidence="7" id="KW-1185">Reference proteome</keyword>
<keyword evidence="6" id="KW-0282">Flagellum</keyword>
<dbReference type="Proteomes" id="UP000253628">
    <property type="component" value="Unassembled WGS sequence"/>
</dbReference>
<dbReference type="GO" id="GO:0044781">
    <property type="term" value="P:bacterial-type flagellum organization"/>
    <property type="evidence" value="ECO:0007669"/>
    <property type="project" value="UniProtKB-KW"/>
</dbReference>
<dbReference type="AlphaFoldDB" id="A0A366HMU1"/>
<accession>A0A366HMU1</accession>
<dbReference type="EMBL" id="QNRQ01000001">
    <property type="protein sequence ID" value="RBP43275.1"/>
    <property type="molecule type" value="Genomic_DNA"/>
</dbReference>
<evidence type="ECO:0000313" key="6">
    <source>
        <dbReference type="EMBL" id="RBP43275.1"/>
    </source>
</evidence>
<dbReference type="InterPro" id="IPR008622">
    <property type="entry name" value="FliT"/>
</dbReference>
<dbReference type="Pfam" id="PF05400">
    <property type="entry name" value="FliT"/>
    <property type="match status" value="1"/>
</dbReference>
<keyword evidence="6" id="KW-0969">Cilium</keyword>
<evidence type="ECO:0000256" key="4">
    <source>
        <dbReference type="ARBA" id="ARBA00023186"/>
    </source>
</evidence>
<dbReference type="Gene3D" id="1.20.58.380">
    <property type="entry name" value="Flagellar protein flit"/>
    <property type="match status" value="1"/>
</dbReference>
<evidence type="ECO:0000313" key="7">
    <source>
        <dbReference type="Proteomes" id="UP000253628"/>
    </source>
</evidence>
<organism evidence="6 7">
    <name type="scientific">Eoetvoesiella caeni</name>
    <dbReference type="NCBI Taxonomy" id="645616"/>
    <lineage>
        <taxon>Bacteria</taxon>
        <taxon>Pseudomonadati</taxon>
        <taxon>Pseudomonadota</taxon>
        <taxon>Betaproteobacteria</taxon>
        <taxon>Burkholderiales</taxon>
        <taxon>Alcaligenaceae</taxon>
        <taxon>Eoetvoesiella</taxon>
    </lineage>
</organism>
<proteinExistence type="predicted"/>
<reference evidence="6 7" key="1">
    <citation type="submission" date="2018-06" db="EMBL/GenBank/DDBJ databases">
        <title>Genomic Encyclopedia of Type Strains, Phase IV (KMG-IV): sequencing the most valuable type-strain genomes for metagenomic binning, comparative biology and taxonomic classification.</title>
        <authorList>
            <person name="Goeker M."/>
        </authorList>
    </citation>
    <scope>NUCLEOTIDE SEQUENCE [LARGE SCALE GENOMIC DNA]</scope>
    <source>
        <strain evidence="6 7">DSM 25520</strain>
    </source>
</reference>
<dbReference type="OrthoDB" id="8687480at2"/>
<evidence type="ECO:0000256" key="2">
    <source>
        <dbReference type="ARBA" id="ARBA00022490"/>
    </source>
</evidence>
<keyword evidence="3" id="KW-1005">Bacterial flagellum biogenesis</keyword>
<keyword evidence="2" id="KW-0963">Cytoplasm</keyword>
<evidence type="ECO:0000256" key="1">
    <source>
        <dbReference type="ARBA" id="ARBA00004514"/>
    </source>
</evidence>
<comment type="caution">
    <text evidence="6">The sequence shown here is derived from an EMBL/GenBank/DDBJ whole genome shotgun (WGS) entry which is preliminary data.</text>
</comment>
<sequence>MTPTSAPVLRQYEIIAEISGHMLQQARSNDWDTVIELSKNYYEAVEQLRRFAPLDQNDRIARQSLLTKILDDDARIRDLASPELRRLGAMLGNMKRQQSVLETYCAPARTERS</sequence>
<gene>
    <name evidence="6" type="ORF">DFR37_101404</name>
</gene>
<evidence type="ECO:0000256" key="3">
    <source>
        <dbReference type="ARBA" id="ARBA00022795"/>
    </source>
</evidence>
<name>A0A366HMU1_9BURK</name>
<protein>
    <recommendedName>
        <fullName evidence="5">Flagellar protein FliT</fullName>
    </recommendedName>
</protein>